<dbReference type="Pfam" id="PF02872">
    <property type="entry name" value="5_nucleotid_C"/>
    <property type="match status" value="1"/>
</dbReference>
<feature type="domain" description="5'-Nucleotidase C-terminal" evidence="4">
    <location>
        <begin position="426"/>
        <end position="613"/>
    </location>
</feature>
<dbReference type="SUPFAM" id="SSF56300">
    <property type="entry name" value="Metallo-dependent phosphatases"/>
    <property type="match status" value="1"/>
</dbReference>
<accession>A0ABS8Y0M4</accession>
<dbReference type="InterPro" id="IPR036907">
    <property type="entry name" value="5'-Nucleotdase_C_sf"/>
</dbReference>
<evidence type="ECO:0000256" key="2">
    <source>
        <dbReference type="RuleBase" id="RU362119"/>
    </source>
</evidence>
<dbReference type="SUPFAM" id="SSF55816">
    <property type="entry name" value="5'-nucleotidase (syn. UDP-sugar hydrolase), C-terminal domain"/>
    <property type="match status" value="1"/>
</dbReference>
<keyword evidence="2" id="KW-0378">Hydrolase</keyword>
<comment type="similarity">
    <text evidence="2">Belongs to the 5'-nucleotidase family.</text>
</comment>
<dbReference type="InterPro" id="IPR029052">
    <property type="entry name" value="Metallo-depent_PP-like"/>
</dbReference>
<dbReference type="PRINTS" id="PR01607">
    <property type="entry name" value="APYRASEFAMLY"/>
</dbReference>
<feature type="domain" description="Calcineurin-like phosphoesterase" evidence="3">
    <location>
        <begin position="28"/>
        <end position="308"/>
    </location>
</feature>
<evidence type="ECO:0000259" key="3">
    <source>
        <dbReference type="Pfam" id="PF00149"/>
    </source>
</evidence>
<evidence type="ECO:0000313" key="6">
    <source>
        <dbReference type="Proteomes" id="UP001200741"/>
    </source>
</evidence>
<dbReference type="PANTHER" id="PTHR11575">
    <property type="entry name" value="5'-NUCLEOTIDASE-RELATED"/>
    <property type="match status" value="1"/>
</dbReference>
<evidence type="ECO:0000259" key="4">
    <source>
        <dbReference type="Pfam" id="PF02872"/>
    </source>
</evidence>
<sequence>MRLHVLPLALAAALAAGTATAATPISVKIVALNDYHGNLESPGTFGPNTVGAYASAGNRPDVGGAEFLAAYVAGMRAKNRNTVVVGAGDLIGASPLISALFFDEPAVETLNQIGLDFSSVGNHEFDKGKAELRRLQTGGCKLTGSGVPDTNSCRGFGSSAPGTFDGAKFQWLSANVVETASGRPLFAAYGVKSFGGVKVAFIGMTLKGTPGIVTPTGVAGLRFDDEADTVNALVPKLRAQGIESIVVLVHQGGFQNVITGGGTQATTSDINGCTGDLRNGDGSDSDIRAIVKRLDNAVDLVVSAHTHAAYNCSRNTIDVSSNGATTTSRVAGVPNKVGRLVPVTSASAFGRMVTEIDLQIDPTTRDVIDVSPTNVLAARDRRQGGAIVAATDPAVVAAQNHVAQNPGVTNVVAAYKSAVSPLANAVVATITGDLPNTANAAGEMPAGDLIADAQLAATQPAGLGGAQIAFMNAGGVRNPGFVKPTGASYPYALTYGDAFTVQPFGNSLVTMTLTQQQIKDVLEQQFANCLGQGGSNRILQISNGFSYSWSASGSCGARIRNVSFTPKDLTTVPPQLTGPTEMLVINGVVQNPNKTYRVTVNNFMATGGDGFGVLIGGTNTLGGAQDIDALIAYLAGYKAPAAAYNGAAAELGKPRISVAP</sequence>
<keyword evidence="1 2" id="KW-0732">Signal</keyword>
<dbReference type="PANTHER" id="PTHR11575:SF24">
    <property type="entry name" value="5'-NUCLEOTIDASE"/>
    <property type="match status" value="1"/>
</dbReference>
<dbReference type="InterPro" id="IPR008334">
    <property type="entry name" value="5'-Nucleotdase_C"/>
</dbReference>
<dbReference type="Proteomes" id="UP001200741">
    <property type="component" value="Unassembled WGS sequence"/>
</dbReference>
<proteinExistence type="inferred from homology"/>
<dbReference type="InterPro" id="IPR004843">
    <property type="entry name" value="Calcineurin-like_PHP"/>
</dbReference>
<keyword evidence="2" id="KW-0547">Nucleotide-binding</keyword>
<name>A0ABS8Y0M4_9BURK</name>
<dbReference type="EMBL" id="JAJTWU010000009">
    <property type="protein sequence ID" value="MCE4557148.1"/>
    <property type="molecule type" value="Genomic_DNA"/>
</dbReference>
<dbReference type="Gene3D" id="3.90.780.10">
    <property type="entry name" value="5'-Nucleotidase, C-terminal domain"/>
    <property type="match status" value="1"/>
</dbReference>
<keyword evidence="6" id="KW-1185">Reference proteome</keyword>
<dbReference type="InterPro" id="IPR006179">
    <property type="entry name" value="5_nucleotidase/apyrase"/>
</dbReference>
<reference evidence="5 6" key="1">
    <citation type="submission" date="2021-12" db="EMBL/GenBank/DDBJ databases">
        <title>Genome seq of P8.</title>
        <authorList>
            <person name="Seo T."/>
        </authorList>
    </citation>
    <scope>NUCLEOTIDE SEQUENCE [LARGE SCALE GENOMIC DNA]</scope>
    <source>
        <strain evidence="5 6">P8</strain>
    </source>
</reference>
<protein>
    <submittedName>
        <fullName evidence="5">Bifunctional metallophosphatase/5'-nucleotidase</fullName>
    </submittedName>
</protein>
<feature type="chain" id="PRO_5044975025" evidence="2">
    <location>
        <begin position="22"/>
        <end position="660"/>
    </location>
</feature>
<dbReference type="Gene3D" id="3.60.21.10">
    <property type="match status" value="1"/>
</dbReference>
<evidence type="ECO:0000256" key="1">
    <source>
        <dbReference type="ARBA" id="ARBA00022729"/>
    </source>
</evidence>
<evidence type="ECO:0000313" key="5">
    <source>
        <dbReference type="EMBL" id="MCE4557148.1"/>
    </source>
</evidence>
<feature type="signal peptide" evidence="2">
    <location>
        <begin position="1"/>
        <end position="21"/>
    </location>
</feature>
<dbReference type="RefSeq" id="WP_233374525.1">
    <property type="nucleotide sequence ID" value="NZ_JAJTWU010000009.1"/>
</dbReference>
<comment type="caution">
    <text evidence="5">The sequence shown here is derived from an EMBL/GenBank/DDBJ whole genome shotgun (WGS) entry which is preliminary data.</text>
</comment>
<dbReference type="Pfam" id="PF00149">
    <property type="entry name" value="Metallophos"/>
    <property type="match status" value="1"/>
</dbReference>
<organism evidence="5 6">
    <name type="scientific">Pelomonas cellulosilytica</name>
    <dbReference type="NCBI Taxonomy" id="2906762"/>
    <lineage>
        <taxon>Bacteria</taxon>
        <taxon>Pseudomonadati</taxon>
        <taxon>Pseudomonadota</taxon>
        <taxon>Betaproteobacteria</taxon>
        <taxon>Burkholderiales</taxon>
        <taxon>Sphaerotilaceae</taxon>
        <taxon>Roseateles</taxon>
    </lineage>
</organism>
<gene>
    <name evidence="5" type="ORF">LXT13_22380</name>
</gene>